<evidence type="ECO:0008006" key="4">
    <source>
        <dbReference type="Google" id="ProtNLM"/>
    </source>
</evidence>
<evidence type="ECO:0000313" key="2">
    <source>
        <dbReference type="EMBL" id="GAA1761206.1"/>
    </source>
</evidence>
<accession>A0ABP4WRS2</accession>
<reference evidence="3" key="1">
    <citation type="journal article" date="2019" name="Int. J. Syst. Evol. Microbiol.">
        <title>The Global Catalogue of Microorganisms (GCM) 10K type strain sequencing project: providing services to taxonomists for standard genome sequencing and annotation.</title>
        <authorList>
            <consortium name="The Broad Institute Genomics Platform"/>
            <consortium name="The Broad Institute Genome Sequencing Center for Infectious Disease"/>
            <person name="Wu L."/>
            <person name="Ma J."/>
        </authorList>
    </citation>
    <scope>NUCLEOTIDE SEQUENCE [LARGE SCALE GENOMIC DNA]</scope>
    <source>
        <strain evidence="3">JCM 14735</strain>
    </source>
</reference>
<dbReference type="Proteomes" id="UP001501204">
    <property type="component" value="Unassembled WGS sequence"/>
</dbReference>
<evidence type="ECO:0000313" key="3">
    <source>
        <dbReference type="Proteomes" id="UP001501204"/>
    </source>
</evidence>
<dbReference type="EMBL" id="BAAAOA010000020">
    <property type="protein sequence ID" value="GAA1761206.1"/>
    <property type="molecule type" value="Genomic_DNA"/>
</dbReference>
<name>A0ABP4WRS2_9MICC</name>
<sequence>MATEAGAITSVRTPCTPASGARPCTIAFTAPLVALRAACPPSPRMPETEEIATGPPRDRFGHGMIARAVQSSASGSVLRIRSHAAPGA</sequence>
<proteinExistence type="predicted"/>
<keyword evidence="3" id="KW-1185">Reference proteome</keyword>
<organism evidence="2 3">
    <name type="scientific">Kocuria aegyptia</name>
    <dbReference type="NCBI Taxonomy" id="330943"/>
    <lineage>
        <taxon>Bacteria</taxon>
        <taxon>Bacillati</taxon>
        <taxon>Actinomycetota</taxon>
        <taxon>Actinomycetes</taxon>
        <taxon>Micrococcales</taxon>
        <taxon>Micrococcaceae</taxon>
        <taxon>Kocuria</taxon>
    </lineage>
</organism>
<feature type="region of interest" description="Disordered" evidence="1">
    <location>
        <begin position="41"/>
        <end position="61"/>
    </location>
</feature>
<gene>
    <name evidence="2" type="ORF">GCM10009767_20300</name>
</gene>
<comment type="caution">
    <text evidence="2">The sequence shown here is derived from an EMBL/GenBank/DDBJ whole genome shotgun (WGS) entry which is preliminary data.</text>
</comment>
<evidence type="ECO:0000256" key="1">
    <source>
        <dbReference type="SAM" id="MobiDB-lite"/>
    </source>
</evidence>
<protein>
    <recommendedName>
        <fullName evidence="4">ATP-binding protein</fullName>
    </recommendedName>
</protein>